<feature type="chain" id="PRO_5033102379" description="Dirigent protein" evidence="4">
    <location>
        <begin position="25"/>
        <end position="191"/>
    </location>
</feature>
<dbReference type="OrthoDB" id="1864232at2759"/>
<dbReference type="OMA" id="KHETLTH"/>
<dbReference type="GO" id="GO:0048046">
    <property type="term" value="C:apoplast"/>
    <property type="evidence" value="ECO:0007669"/>
    <property type="project" value="UniProtKB-SubCell"/>
</dbReference>
<dbReference type="Gene3D" id="2.40.480.10">
    <property type="entry name" value="Allene oxide cyclase-like"/>
    <property type="match status" value="1"/>
</dbReference>
<evidence type="ECO:0000256" key="1">
    <source>
        <dbReference type="ARBA" id="ARBA00010746"/>
    </source>
</evidence>
<keyword evidence="3 4" id="KW-0964">Secreted</keyword>
<evidence type="ECO:0000256" key="3">
    <source>
        <dbReference type="ARBA" id="ARBA00022525"/>
    </source>
</evidence>
<dbReference type="Pfam" id="PF03018">
    <property type="entry name" value="Dirigent"/>
    <property type="match status" value="1"/>
</dbReference>
<evidence type="ECO:0000256" key="4">
    <source>
        <dbReference type="RuleBase" id="RU363099"/>
    </source>
</evidence>
<reference evidence="5 6" key="1">
    <citation type="submission" date="2020-04" db="EMBL/GenBank/DDBJ databases">
        <title>Plant Genome Project.</title>
        <authorList>
            <person name="Zhang R.-G."/>
        </authorList>
    </citation>
    <scope>NUCLEOTIDE SEQUENCE [LARGE SCALE GENOMIC DNA]</scope>
    <source>
        <strain evidence="5">YNK0</strain>
        <tissue evidence="5">Leaf</tissue>
    </source>
</reference>
<evidence type="ECO:0000313" key="6">
    <source>
        <dbReference type="Proteomes" id="UP000655225"/>
    </source>
</evidence>
<dbReference type="PANTHER" id="PTHR21495">
    <property type="entry name" value="NUCLEOPORIN-RELATED"/>
    <property type="match status" value="1"/>
</dbReference>
<gene>
    <name evidence="5" type="ORF">HHK36_017639</name>
</gene>
<dbReference type="EMBL" id="JABCRI010000012">
    <property type="protein sequence ID" value="KAF8396027.1"/>
    <property type="molecule type" value="Genomic_DNA"/>
</dbReference>
<keyword evidence="4" id="KW-0732">Signal</keyword>
<comment type="subunit">
    <text evidence="2 4">Homodimer.</text>
</comment>
<sequence length="191" mass="21307">MAGAVSRFTIFYILFFYLNIAADGTPNSFSKVQTPAKFGFKKEKLSHLHFYFHDTISGHNISSIRIISGPSKKSSVSKSGFGNVYMSDDPLTEGPDIRSKLVGRAQGMYAYASQNELGLLMVLNFAFMEGKYNGSTLSMLGRNMALSEVREMPVVGGSGLFRFARGYFQAKTHTFNRETAVVEYNVYVLHY</sequence>
<dbReference type="InterPro" id="IPR004265">
    <property type="entry name" value="Dirigent"/>
</dbReference>
<evidence type="ECO:0000256" key="2">
    <source>
        <dbReference type="ARBA" id="ARBA00011738"/>
    </source>
</evidence>
<comment type="caution">
    <text evidence="5">The sequence shown here is derived from an EMBL/GenBank/DDBJ whole genome shotgun (WGS) entry which is preliminary data.</text>
</comment>
<comment type="function">
    <text evidence="4">Dirigent proteins impart stereoselectivity on the phenoxy radical-coupling reaction, yielding optically active lignans from two molecules of coniferyl alcohol in the biosynthesis of lignans, flavonolignans, and alkaloids and thus plays a central role in plant secondary metabolism.</text>
</comment>
<dbReference type="InterPro" id="IPR044859">
    <property type="entry name" value="Allene_oxi_cyc_Dirigent"/>
</dbReference>
<name>A0A834YXG9_TETSI</name>
<evidence type="ECO:0000313" key="5">
    <source>
        <dbReference type="EMBL" id="KAF8396027.1"/>
    </source>
</evidence>
<feature type="signal peptide" evidence="4">
    <location>
        <begin position="1"/>
        <end position="24"/>
    </location>
</feature>
<comment type="subcellular location">
    <subcellularLocation>
        <location evidence="4">Secreted</location>
        <location evidence="4">Extracellular space</location>
        <location evidence="4">Apoplast</location>
    </subcellularLocation>
</comment>
<comment type="similarity">
    <text evidence="1 4">Belongs to the plant dirigent protein family.</text>
</comment>
<organism evidence="5 6">
    <name type="scientific">Tetracentron sinense</name>
    <name type="common">Spur-leaf</name>
    <dbReference type="NCBI Taxonomy" id="13715"/>
    <lineage>
        <taxon>Eukaryota</taxon>
        <taxon>Viridiplantae</taxon>
        <taxon>Streptophyta</taxon>
        <taxon>Embryophyta</taxon>
        <taxon>Tracheophyta</taxon>
        <taxon>Spermatophyta</taxon>
        <taxon>Magnoliopsida</taxon>
        <taxon>Trochodendrales</taxon>
        <taxon>Trochodendraceae</taxon>
        <taxon>Tetracentron</taxon>
    </lineage>
</organism>
<dbReference type="GO" id="GO:0009699">
    <property type="term" value="P:phenylpropanoid biosynthetic process"/>
    <property type="evidence" value="ECO:0007669"/>
    <property type="project" value="UniProtKB-ARBA"/>
</dbReference>
<protein>
    <recommendedName>
        <fullName evidence="4">Dirigent protein</fullName>
    </recommendedName>
</protein>
<dbReference type="Proteomes" id="UP000655225">
    <property type="component" value="Unassembled WGS sequence"/>
</dbReference>
<accession>A0A834YXG9</accession>
<keyword evidence="4" id="KW-0052">Apoplast</keyword>
<dbReference type="AlphaFoldDB" id="A0A834YXG9"/>
<proteinExistence type="inferred from homology"/>
<keyword evidence="6" id="KW-1185">Reference proteome</keyword>